<dbReference type="InterPro" id="IPR015797">
    <property type="entry name" value="NUDIX_hydrolase-like_dom_sf"/>
</dbReference>
<keyword evidence="2" id="KW-1185">Reference proteome</keyword>
<evidence type="ECO:0000313" key="1">
    <source>
        <dbReference type="EMBL" id="QJR10394.1"/>
    </source>
</evidence>
<sequence length="99" mass="11501">MAREVKEELDLDVVEANIIGNYIFERKNEVMLCYHVVTRGTVKLSPELAEYKRYKPAELRPWRRATGLAVADWMRSRNLDIVWDERPALAAVQPQTAKT</sequence>
<evidence type="ECO:0000313" key="2">
    <source>
        <dbReference type="Proteomes" id="UP000501534"/>
    </source>
</evidence>
<accession>A0A6M4GVA9</accession>
<dbReference type="Gene3D" id="3.90.79.10">
    <property type="entry name" value="Nucleoside Triphosphate Pyrophosphohydrolase"/>
    <property type="match status" value="1"/>
</dbReference>
<dbReference type="Proteomes" id="UP000501534">
    <property type="component" value="Chromosome"/>
</dbReference>
<dbReference type="SUPFAM" id="SSF55811">
    <property type="entry name" value="Nudix"/>
    <property type="match status" value="1"/>
</dbReference>
<dbReference type="GO" id="GO:0003824">
    <property type="term" value="F:catalytic activity"/>
    <property type="evidence" value="ECO:0007669"/>
    <property type="project" value="UniProtKB-ARBA"/>
</dbReference>
<dbReference type="EMBL" id="CP053069">
    <property type="protein sequence ID" value="QJR10394.1"/>
    <property type="molecule type" value="Genomic_DNA"/>
</dbReference>
<dbReference type="KEGG" id="uru:DSM104443_01452"/>
<protein>
    <recommendedName>
        <fullName evidence="3">NUDIX domain-containing protein</fullName>
    </recommendedName>
</protein>
<gene>
    <name evidence="1" type="ORF">DSM104443_01452</name>
</gene>
<reference evidence="1 2" key="1">
    <citation type="submission" date="2020-04" db="EMBL/GenBank/DDBJ databases">
        <title>Usitatibacter rugosus gen. nov., sp. nov. and Usitatibacter palustris sp. nov., novel members of Usitatibacteraceae fam. nov. within the order Nitrosomonadales isolated from soil.</title>
        <authorList>
            <person name="Huber K.J."/>
            <person name="Neumann-Schaal M."/>
            <person name="Geppert A."/>
            <person name="Luckner M."/>
            <person name="Wanner G."/>
            <person name="Overmann J."/>
        </authorList>
    </citation>
    <scope>NUCLEOTIDE SEQUENCE [LARGE SCALE GENOMIC DNA]</scope>
    <source>
        <strain evidence="1 2">0125_3</strain>
    </source>
</reference>
<dbReference type="AlphaFoldDB" id="A0A6M4GVA9"/>
<organism evidence="1 2">
    <name type="scientific">Usitatibacter rugosus</name>
    <dbReference type="NCBI Taxonomy" id="2732067"/>
    <lineage>
        <taxon>Bacteria</taxon>
        <taxon>Pseudomonadati</taxon>
        <taxon>Pseudomonadota</taxon>
        <taxon>Betaproteobacteria</taxon>
        <taxon>Nitrosomonadales</taxon>
        <taxon>Usitatibacteraceae</taxon>
        <taxon>Usitatibacter</taxon>
    </lineage>
</organism>
<proteinExistence type="predicted"/>
<evidence type="ECO:0008006" key="3">
    <source>
        <dbReference type="Google" id="ProtNLM"/>
    </source>
</evidence>
<name>A0A6M4GVA9_9PROT</name>